<dbReference type="InterPro" id="IPR013217">
    <property type="entry name" value="Methyltransf_12"/>
</dbReference>
<dbReference type="AlphaFoldDB" id="M0QNC7"/>
<feature type="region of interest" description="Disordered" evidence="1">
    <location>
        <begin position="1"/>
        <end position="27"/>
    </location>
</feature>
<evidence type="ECO:0000256" key="1">
    <source>
        <dbReference type="SAM" id="MobiDB-lite"/>
    </source>
</evidence>
<dbReference type="Proteomes" id="UP000011666">
    <property type="component" value="Unassembled WGS sequence"/>
</dbReference>
<evidence type="ECO:0000259" key="2">
    <source>
        <dbReference type="Pfam" id="PF08242"/>
    </source>
</evidence>
<dbReference type="SUPFAM" id="SSF53335">
    <property type="entry name" value="S-adenosyl-L-methionine-dependent methyltransferases"/>
    <property type="match status" value="1"/>
</dbReference>
<feature type="compositionally biased region" description="Basic and acidic residues" evidence="1">
    <location>
        <begin position="1"/>
        <end position="12"/>
    </location>
</feature>
<dbReference type="STRING" id="1223545.GS4_32_01140"/>
<dbReference type="Pfam" id="PF08242">
    <property type="entry name" value="Methyltransf_12"/>
    <property type="match status" value="1"/>
</dbReference>
<keyword evidence="4" id="KW-1185">Reference proteome</keyword>
<comment type="caution">
    <text evidence="3">The sequence shown here is derived from an EMBL/GenBank/DDBJ whole genome shotgun (WGS) entry which is preliminary data.</text>
</comment>
<gene>
    <name evidence="3" type="ORF">GS4_32_01140</name>
</gene>
<dbReference type="PANTHER" id="PTHR43861:SF1">
    <property type="entry name" value="TRANS-ACONITATE 2-METHYLTRANSFERASE"/>
    <property type="match status" value="1"/>
</dbReference>
<dbReference type="Gene3D" id="3.40.50.150">
    <property type="entry name" value="Vaccinia Virus protein VP39"/>
    <property type="match status" value="1"/>
</dbReference>
<evidence type="ECO:0000313" key="4">
    <source>
        <dbReference type="Proteomes" id="UP000011666"/>
    </source>
</evidence>
<feature type="domain" description="Methyltransferase type 12" evidence="2">
    <location>
        <begin position="68"/>
        <end position="168"/>
    </location>
</feature>
<dbReference type="PANTHER" id="PTHR43861">
    <property type="entry name" value="TRANS-ACONITATE 2-METHYLTRANSFERASE-RELATED"/>
    <property type="match status" value="1"/>
</dbReference>
<dbReference type="RefSeq" id="WP_007623970.1">
    <property type="nucleotide sequence ID" value="NZ_BANX01000032.1"/>
</dbReference>
<dbReference type="EMBL" id="BANX01000032">
    <property type="protein sequence ID" value="GAC70170.1"/>
    <property type="molecule type" value="Genomic_DNA"/>
</dbReference>
<evidence type="ECO:0000313" key="3">
    <source>
        <dbReference type="EMBL" id="GAC70170.1"/>
    </source>
</evidence>
<dbReference type="OrthoDB" id="3382693at2"/>
<organism evidence="3 4">
    <name type="scientific">Gordonia soli NBRC 108243</name>
    <dbReference type="NCBI Taxonomy" id="1223545"/>
    <lineage>
        <taxon>Bacteria</taxon>
        <taxon>Bacillati</taxon>
        <taxon>Actinomycetota</taxon>
        <taxon>Actinomycetes</taxon>
        <taxon>Mycobacteriales</taxon>
        <taxon>Gordoniaceae</taxon>
        <taxon>Gordonia</taxon>
    </lineage>
</organism>
<accession>M0QNC7</accession>
<dbReference type="InterPro" id="IPR029063">
    <property type="entry name" value="SAM-dependent_MTases_sf"/>
</dbReference>
<dbReference type="eggNOG" id="COG2226">
    <property type="taxonomic scope" value="Bacteria"/>
</dbReference>
<dbReference type="CDD" id="cd02440">
    <property type="entry name" value="AdoMet_MTases"/>
    <property type="match status" value="1"/>
</dbReference>
<protein>
    <recommendedName>
        <fullName evidence="2">Methyltransferase type 12 domain-containing protein</fullName>
    </recommendedName>
</protein>
<proteinExistence type="predicted"/>
<reference evidence="3 4" key="1">
    <citation type="submission" date="2013-01" db="EMBL/GenBank/DDBJ databases">
        <title>Whole genome shotgun sequence of Gordonia soli NBRC 108243.</title>
        <authorList>
            <person name="Isaki-Nakamura S."/>
            <person name="Hosoyama A."/>
            <person name="Tsuchikane K."/>
            <person name="Ando Y."/>
            <person name="Baba S."/>
            <person name="Ohji S."/>
            <person name="Hamada M."/>
            <person name="Tamura T."/>
            <person name="Yamazoe A."/>
            <person name="Yamazaki S."/>
            <person name="Fujita N."/>
        </authorList>
    </citation>
    <scope>NUCLEOTIDE SEQUENCE [LARGE SCALE GENOMIC DNA]</scope>
    <source>
        <strain evidence="3 4">NBRC 108243</strain>
    </source>
</reference>
<name>M0QNC7_9ACTN</name>
<sequence length="301" mass="32338">MQQHSDHGDGHGYGHGHGQGHGHDGHAAEHADWGRMLDLDAEVLGGYRDVVLDLADRYLATPPRTIADLGAGTGTGTLALAARHPDAEILSLDDSAPMIEHLTQRAKTLSVKGIRGIVCNLDNGWPDPATLGTDAPIDLAWAASSLHHLADVPLLLRGLADALSPTGVAVVLEIDALPRFLPDDIGIGTPGLEDRLIDARERNGWNHHPDWTSTLIEAGLTAVDRETVTTTASAGDRTTEYAIEWLGRSRSGLADDLSDEDRATLDALLDPDHPASLRHRDDVTASVGRTVWFARREENRP</sequence>